<dbReference type="GO" id="GO:0030246">
    <property type="term" value="F:carbohydrate binding"/>
    <property type="evidence" value="ECO:0007669"/>
    <property type="project" value="UniProtKB-ARBA"/>
</dbReference>
<evidence type="ECO:0000256" key="4">
    <source>
        <dbReference type="SAM" id="SignalP"/>
    </source>
</evidence>
<dbReference type="PANTHER" id="PTHR46847:SF2">
    <property type="entry name" value="ABC TRANSPORTER SUGAR-BINDING PROTEIN"/>
    <property type="match status" value="1"/>
</dbReference>
<proteinExistence type="inferred from homology"/>
<dbReference type="SUPFAM" id="SSF53822">
    <property type="entry name" value="Periplasmic binding protein-like I"/>
    <property type="match status" value="1"/>
</dbReference>
<comment type="subcellular location">
    <subcellularLocation>
        <location evidence="1">Cell envelope</location>
    </subcellularLocation>
</comment>
<evidence type="ECO:0000313" key="7">
    <source>
        <dbReference type="Proteomes" id="UP000321523"/>
    </source>
</evidence>
<protein>
    <submittedName>
        <fullName evidence="6">Sugar ABC transporter substrate-binding protein</fullName>
    </submittedName>
</protein>
<evidence type="ECO:0000259" key="5">
    <source>
        <dbReference type="Pfam" id="PF13407"/>
    </source>
</evidence>
<keyword evidence="3 4" id="KW-0732">Signal</keyword>
<accession>A0A512DJF9</accession>
<dbReference type="RefSeq" id="WP_044425315.1">
    <property type="nucleotide sequence ID" value="NZ_BJYZ01000002.1"/>
</dbReference>
<feature type="domain" description="Periplasmic binding protein" evidence="5">
    <location>
        <begin position="37"/>
        <end position="293"/>
    </location>
</feature>
<dbReference type="Pfam" id="PF13407">
    <property type="entry name" value="Peripla_BP_4"/>
    <property type="match status" value="1"/>
</dbReference>
<organism evidence="6 7">
    <name type="scientific">Skermanella aerolata</name>
    <dbReference type="NCBI Taxonomy" id="393310"/>
    <lineage>
        <taxon>Bacteria</taxon>
        <taxon>Pseudomonadati</taxon>
        <taxon>Pseudomonadota</taxon>
        <taxon>Alphaproteobacteria</taxon>
        <taxon>Rhodospirillales</taxon>
        <taxon>Azospirillaceae</taxon>
        <taxon>Skermanella</taxon>
    </lineage>
</organism>
<dbReference type="InterPro" id="IPR025997">
    <property type="entry name" value="SBP_2_dom"/>
</dbReference>
<evidence type="ECO:0000256" key="2">
    <source>
        <dbReference type="ARBA" id="ARBA00007639"/>
    </source>
</evidence>
<evidence type="ECO:0000256" key="3">
    <source>
        <dbReference type="ARBA" id="ARBA00022729"/>
    </source>
</evidence>
<reference evidence="6 7" key="1">
    <citation type="submission" date="2019-07" db="EMBL/GenBank/DDBJ databases">
        <title>Whole genome shotgun sequence of Skermanella aerolata NBRC 106429.</title>
        <authorList>
            <person name="Hosoyama A."/>
            <person name="Uohara A."/>
            <person name="Ohji S."/>
            <person name="Ichikawa N."/>
        </authorList>
    </citation>
    <scope>NUCLEOTIDE SEQUENCE [LARGE SCALE GENOMIC DNA]</scope>
    <source>
        <strain evidence="6 7">NBRC 106429</strain>
    </source>
</reference>
<dbReference type="EMBL" id="BJYZ01000002">
    <property type="protein sequence ID" value="GEO36613.1"/>
    <property type="molecule type" value="Genomic_DNA"/>
</dbReference>
<keyword evidence="7" id="KW-1185">Reference proteome</keyword>
<dbReference type="GO" id="GO:0030313">
    <property type="term" value="C:cell envelope"/>
    <property type="evidence" value="ECO:0007669"/>
    <property type="project" value="UniProtKB-SubCell"/>
</dbReference>
<dbReference type="CDD" id="cd06321">
    <property type="entry name" value="PBP1_ABC_sugar_binding-like"/>
    <property type="match status" value="1"/>
</dbReference>
<dbReference type="PANTHER" id="PTHR46847">
    <property type="entry name" value="D-ALLOSE-BINDING PERIPLASMIC PROTEIN-RELATED"/>
    <property type="match status" value="1"/>
</dbReference>
<sequence>MIKTFAIKNSALLAATAVLALTAFVAAPASAAELKSIGVTVGSLGNPFFVQVVKGAEARAKEIGGAGVTVTAVSADYDLNKQSTQIDNFIASGVDMVLVNAADPVAIEPAMVRLKAAGIVAVAVDVAAKGAAATVTTNNIEAGEKACGYIVEKLGGKGEVAIMNGPPVSAVIDRVNGCKQVLAKSPNIKIVSDNQNGKGSREGGLEVMIGLLTANDDIDAVFTINDPQAIGADLAAKQLNFTDLIITSVDGAPDIEGALKQQGSLIQASSAQDPYAMAQKAVDVGYEILQGKQPAQATTLIPAELITRDNVAQYKGWTSPK</sequence>
<feature type="signal peptide" evidence="4">
    <location>
        <begin position="1"/>
        <end position="31"/>
    </location>
</feature>
<evidence type="ECO:0000256" key="1">
    <source>
        <dbReference type="ARBA" id="ARBA00004196"/>
    </source>
</evidence>
<dbReference type="Proteomes" id="UP000321523">
    <property type="component" value="Unassembled WGS sequence"/>
</dbReference>
<comment type="similarity">
    <text evidence="2">Belongs to the bacterial solute-binding protein 2 family.</text>
</comment>
<dbReference type="AlphaFoldDB" id="A0A512DJF9"/>
<dbReference type="InterPro" id="IPR028082">
    <property type="entry name" value="Peripla_BP_I"/>
</dbReference>
<comment type="caution">
    <text evidence="6">The sequence shown here is derived from an EMBL/GenBank/DDBJ whole genome shotgun (WGS) entry which is preliminary data.</text>
</comment>
<dbReference type="OrthoDB" id="3837830at2"/>
<dbReference type="Gene3D" id="3.40.50.2300">
    <property type="match status" value="2"/>
</dbReference>
<name>A0A512DJF9_9PROT</name>
<gene>
    <name evidence="6" type="ORF">SAE02_07610</name>
</gene>
<feature type="chain" id="PRO_5021923058" evidence="4">
    <location>
        <begin position="32"/>
        <end position="321"/>
    </location>
</feature>
<evidence type="ECO:0000313" key="6">
    <source>
        <dbReference type="EMBL" id="GEO36613.1"/>
    </source>
</evidence>